<accession>A0A9D4JFI0</accession>
<dbReference type="Proteomes" id="UP000828390">
    <property type="component" value="Unassembled WGS sequence"/>
</dbReference>
<dbReference type="AlphaFoldDB" id="A0A9D4JFI0"/>
<evidence type="ECO:0000313" key="2">
    <source>
        <dbReference type="Proteomes" id="UP000828390"/>
    </source>
</evidence>
<evidence type="ECO:0000313" key="1">
    <source>
        <dbReference type="EMBL" id="KAH3810876.1"/>
    </source>
</evidence>
<sequence>MSVRVKYAEVKGLMSLPGVSEQRALNIVRKKQMHGYLDMNMFSEDKADGEGAMAAETKGLEVVYGNVQQDGEERIAGFTLSHPFQESDILEQGEGLPELPIKLIERVRKSSRNPSAAKKQGFGRSEDTKIGKNAVSRHYYDVRDREVACAVQEIEVRATIVEEGVNTPETGATPQESRTGLHLEDEMENMNTITGIGVVRTIARQNTTGGGHPMEDVDMGRET</sequence>
<protein>
    <submittedName>
        <fullName evidence="1">Uncharacterized protein</fullName>
    </submittedName>
</protein>
<keyword evidence="2" id="KW-1185">Reference proteome</keyword>
<organism evidence="1 2">
    <name type="scientific">Dreissena polymorpha</name>
    <name type="common">Zebra mussel</name>
    <name type="synonym">Mytilus polymorpha</name>
    <dbReference type="NCBI Taxonomy" id="45954"/>
    <lineage>
        <taxon>Eukaryota</taxon>
        <taxon>Metazoa</taxon>
        <taxon>Spiralia</taxon>
        <taxon>Lophotrochozoa</taxon>
        <taxon>Mollusca</taxon>
        <taxon>Bivalvia</taxon>
        <taxon>Autobranchia</taxon>
        <taxon>Heteroconchia</taxon>
        <taxon>Euheterodonta</taxon>
        <taxon>Imparidentia</taxon>
        <taxon>Neoheterodontei</taxon>
        <taxon>Myida</taxon>
        <taxon>Dreissenoidea</taxon>
        <taxon>Dreissenidae</taxon>
        <taxon>Dreissena</taxon>
    </lineage>
</organism>
<reference evidence="1" key="1">
    <citation type="journal article" date="2019" name="bioRxiv">
        <title>The Genome of the Zebra Mussel, Dreissena polymorpha: A Resource for Invasive Species Research.</title>
        <authorList>
            <person name="McCartney M.A."/>
            <person name="Auch B."/>
            <person name="Kono T."/>
            <person name="Mallez S."/>
            <person name="Zhang Y."/>
            <person name="Obille A."/>
            <person name="Becker A."/>
            <person name="Abrahante J.E."/>
            <person name="Garbe J."/>
            <person name="Badalamenti J.P."/>
            <person name="Herman A."/>
            <person name="Mangelson H."/>
            <person name="Liachko I."/>
            <person name="Sullivan S."/>
            <person name="Sone E.D."/>
            <person name="Koren S."/>
            <person name="Silverstein K.A.T."/>
            <person name="Beckman K.B."/>
            <person name="Gohl D.M."/>
        </authorList>
    </citation>
    <scope>NUCLEOTIDE SEQUENCE</scope>
    <source>
        <strain evidence="1">Duluth1</strain>
        <tissue evidence="1">Whole animal</tissue>
    </source>
</reference>
<dbReference type="EMBL" id="JAIWYP010000006">
    <property type="protein sequence ID" value="KAH3810876.1"/>
    <property type="molecule type" value="Genomic_DNA"/>
</dbReference>
<reference evidence="1" key="2">
    <citation type="submission" date="2020-11" db="EMBL/GenBank/DDBJ databases">
        <authorList>
            <person name="McCartney M.A."/>
            <person name="Auch B."/>
            <person name="Kono T."/>
            <person name="Mallez S."/>
            <person name="Becker A."/>
            <person name="Gohl D.M."/>
            <person name="Silverstein K.A.T."/>
            <person name="Koren S."/>
            <person name="Bechman K.B."/>
            <person name="Herman A."/>
            <person name="Abrahante J.E."/>
            <person name="Garbe J."/>
        </authorList>
    </citation>
    <scope>NUCLEOTIDE SEQUENCE</scope>
    <source>
        <strain evidence="1">Duluth1</strain>
        <tissue evidence="1">Whole animal</tissue>
    </source>
</reference>
<gene>
    <name evidence="1" type="ORF">DPMN_139274</name>
</gene>
<name>A0A9D4JFI0_DREPO</name>
<proteinExistence type="predicted"/>
<comment type="caution">
    <text evidence="1">The sequence shown here is derived from an EMBL/GenBank/DDBJ whole genome shotgun (WGS) entry which is preliminary data.</text>
</comment>